<sequence>MTRNGRAHVAPKVWTMARYNLVRMFRERINLFFVFIFPVLIIAVLGVQFGEDNAPEVGVAGTGEFVDDAAERLEETGSVEVRRTGVSELEDLVAEDTVTVGVVAPDDASQMLRDDGGVQLRMLLSSTDEAAQIEGVVTRAFESAAVVPSVIGQLRAASGAESGEVAEVVGRTAEALPDIEIERVLPGGEDAEQSFGFEQIAAGMLLLMTFLNTLTGAAALIQSRTYGVSRRMLASPTSVWTIVLGEGAGRWFVGLFQAVYIIVVSAVLFGVEWGDLVSVIVLITVFALVAAGAAMLVGALMHNDEQAAGVTVMIGLGLGALGGTMLPLELFSSTMRAVAHATPHSWALEAFTEVGRRGGTIVDILPQLGVLLAFAVVFLGLAAWRLRVTLTRA</sequence>
<comment type="similarity">
    <text evidence="2">Belongs to the ABC-2 integral membrane protein family.</text>
</comment>
<evidence type="ECO:0000256" key="7">
    <source>
        <dbReference type="ARBA" id="ARBA00023136"/>
    </source>
</evidence>
<dbReference type="Pfam" id="PF12698">
    <property type="entry name" value="ABC2_membrane_3"/>
    <property type="match status" value="1"/>
</dbReference>
<dbReference type="PROSITE" id="PS51012">
    <property type="entry name" value="ABC_TM2"/>
    <property type="match status" value="1"/>
</dbReference>
<keyword evidence="5 8" id="KW-0812">Transmembrane</keyword>
<feature type="transmembrane region" description="Helical" evidence="8">
    <location>
        <begin position="277"/>
        <end position="300"/>
    </location>
</feature>
<dbReference type="OrthoDB" id="4867262at2"/>
<evidence type="ECO:0000256" key="1">
    <source>
        <dbReference type="ARBA" id="ARBA00004651"/>
    </source>
</evidence>
<evidence type="ECO:0000256" key="5">
    <source>
        <dbReference type="ARBA" id="ARBA00022692"/>
    </source>
</evidence>
<feature type="transmembrane region" description="Helical" evidence="8">
    <location>
        <begin position="29"/>
        <end position="49"/>
    </location>
</feature>
<evidence type="ECO:0000259" key="9">
    <source>
        <dbReference type="PROSITE" id="PS51012"/>
    </source>
</evidence>
<name>A0A329R2Z7_9ACTN</name>
<dbReference type="Proteomes" id="UP000250462">
    <property type="component" value="Unassembled WGS sequence"/>
</dbReference>
<dbReference type="AlphaFoldDB" id="A0A329R2Z7"/>
<evidence type="ECO:0000313" key="11">
    <source>
        <dbReference type="Proteomes" id="UP000250462"/>
    </source>
</evidence>
<feature type="transmembrane region" description="Helical" evidence="8">
    <location>
        <begin position="251"/>
        <end position="271"/>
    </location>
</feature>
<comment type="caution">
    <text evidence="10">The sequence shown here is derived from an EMBL/GenBank/DDBJ whole genome shotgun (WGS) entry which is preliminary data.</text>
</comment>
<reference evidence="10 11" key="1">
    <citation type="submission" date="2018-06" db="EMBL/GenBank/DDBJ databases">
        <title>Phytoactinopolyspora halophila sp. nov., a novel halophilic actinomycete isolated from a saline soil in China.</title>
        <authorList>
            <person name="Tang S.-K."/>
        </authorList>
    </citation>
    <scope>NUCLEOTIDE SEQUENCE [LARGE SCALE GENOMIC DNA]</scope>
    <source>
        <strain evidence="10 11">YIM 96934</strain>
    </source>
</reference>
<evidence type="ECO:0000256" key="4">
    <source>
        <dbReference type="ARBA" id="ARBA00022475"/>
    </source>
</evidence>
<protein>
    <recommendedName>
        <fullName evidence="9">ABC transmembrane type-2 domain-containing protein</fullName>
    </recommendedName>
</protein>
<dbReference type="RefSeq" id="WP_112256467.1">
    <property type="nucleotide sequence ID" value="NZ_QMIG01000001.1"/>
</dbReference>
<feature type="transmembrane region" description="Helical" evidence="8">
    <location>
        <begin position="307"/>
        <end position="326"/>
    </location>
</feature>
<evidence type="ECO:0000256" key="3">
    <source>
        <dbReference type="ARBA" id="ARBA00022448"/>
    </source>
</evidence>
<dbReference type="InterPro" id="IPR047817">
    <property type="entry name" value="ABC2_TM_bact-type"/>
</dbReference>
<keyword evidence="11" id="KW-1185">Reference proteome</keyword>
<keyword evidence="6 8" id="KW-1133">Transmembrane helix</keyword>
<organism evidence="10 11">
    <name type="scientific">Phytoactinopolyspora halophila</name>
    <dbReference type="NCBI Taxonomy" id="1981511"/>
    <lineage>
        <taxon>Bacteria</taxon>
        <taxon>Bacillati</taxon>
        <taxon>Actinomycetota</taxon>
        <taxon>Actinomycetes</taxon>
        <taxon>Jiangellales</taxon>
        <taxon>Jiangellaceae</taxon>
        <taxon>Phytoactinopolyspora</taxon>
    </lineage>
</organism>
<evidence type="ECO:0000313" key="10">
    <source>
        <dbReference type="EMBL" id="RAW18753.1"/>
    </source>
</evidence>
<dbReference type="PANTHER" id="PTHR30294">
    <property type="entry name" value="MEMBRANE COMPONENT OF ABC TRANSPORTER YHHJ-RELATED"/>
    <property type="match status" value="1"/>
</dbReference>
<keyword evidence="3" id="KW-0813">Transport</keyword>
<feature type="transmembrane region" description="Helical" evidence="8">
    <location>
        <begin position="364"/>
        <end position="384"/>
    </location>
</feature>
<feature type="transmembrane region" description="Helical" evidence="8">
    <location>
        <begin position="200"/>
        <end position="221"/>
    </location>
</feature>
<dbReference type="InterPro" id="IPR013525">
    <property type="entry name" value="ABC2_TM"/>
</dbReference>
<accession>A0A329R2Z7</accession>
<dbReference type="PANTHER" id="PTHR30294:SF38">
    <property type="entry name" value="TRANSPORT PERMEASE PROTEIN"/>
    <property type="match status" value="1"/>
</dbReference>
<evidence type="ECO:0000256" key="2">
    <source>
        <dbReference type="ARBA" id="ARBA00007783"/>
    </source>
</evidence>
<dbReference type="EMBL" id="QMIG01000001">
    <property type="protein sequence ID" value="RAW18753.1"/>
    <property type="molecule type" value="Genomic_DNA"/>
</dbReference>
<gene>
    <name evidence="10" type="ORF">DPM12_01405</name>
</gene>
<dbReference type="GO" id="GO:0140359">
    <property type="term" value="F:ABC-type transporter activity"/>
    <property type="evidence" value="ECO:0007669"/>
    <property type="project" value="InterPro"/>
</dbReference>
<dbReference type="GO" id="GO:0005886">
    <property type="term" value="C:plasma membrane"/>
    <property type="evidence" value="ECO:0007669"/>
    <property type="project" value="UniProtKB-SubCell"/>
</dbReference>
<evidence type="ECO:0000256" key="6">
    <source>
        <dbReference type="ARBA" id="ARBA00022989"/>
    </source>
</evidence>
<proteinExistence type="inferred from homology"/>
<keyword evidence="4" id="KW-1003">Cell membrane</keyword>
<keyword evidence="7 8" id="KW-0472">Membrane</keyword>
<feature type="domain" description="ABC transmembrane type-2" evidence="9">
    <location>
        <begin position="166"/>
        <end position="389"/>
    </location>
</feature>
<dbReference type="InterPro" id="IPR051449">
    <property type="entry name" value="ABC-2_transporter_component"/>
</dbReference>
<evidence type="ECO:0000256" key="8">
    <source>
        <dbReference type="SAM" id="Phobius"/>
    </source>
</evidence>
<comment type="subcellular location">
    <subcellularLocation>
        <location evidence="1">Cell membrane</location>
        <topology evidence="1">Multi-pass membrane protein</topology>
    </subcellularLocation>
</comment>